<dbReference type="Gene3D" id="1.20.1260.20">
    <property type="entry name" value="PPE superfamily"/>
    <property type="match status" value="1"/>
</dbReference>
<evidence type="ECO:0000256" key="1">
    <source>
        <dbReference type="SAM" id="MobiDB-lite"/>
    </source>
</evidence>
<dbReference type="RefSeq" id="WP_090930241.1">
    <property type="nucleotide sequence ID" value="NZ_FNDJ01000003.1"/>
</dbReference>
<sequence>MADHGRVNITPEGGRPQGTRPSVPKAQIKQWLDSTDPGTVQTAGQAYKDLASKVQAAADTLETHARKILQAWQGPDAARARTALELLHATGNELSTKMDAMGGALQTYVGHLNTAKTEVERDWDPIGPYATEDDRAVAKVALNNTLAQRALEELNQKIVAISTGEVPQFVEYDLPTVNIPGGPPATQDPGYPTGTDTNGPTFGRSATDYSGGGSNGDTRGSGPGDSGGSNPGGSNPGGSNPGGSDPGGSNPGGSDPGGSDPGQNPQDPPPTQPPGQPQVPGSDNGTVPPVIGGDGQTVTDGTNGTDPRQTDMAAFQPTTAITTPFTTVTPPGSFATTTPPNLFTPTPPGGGSPIMPSVIGSPVIGGGPGAAGAAGGRLLGGGATGMPMMPFMGGAAGAPEHGDMERTTFLTEDASAWTTRNDTTDPVIG</sequence>
<feature type="compositionally biased region" description="Pro residues" evidence="1">
    <location>
        <begin position="266"/>
        <end position="277"/>
    </location>
</feature>
<dbReference type="Proteomes" id="UP000199202">
    <property type="component" value="Unassembled WGS sequence"/>
</dbReference>
<evidence type="ECO:0000259" key="2">
    <source>
        <dbReference type="Pfam" id="PF25547"/>
    </source>
</evidence>
<evidence type="ECO:0000313" key="3">
    <source>
        <dbReference type="EMBL" id="SDH82014.1"/>
    </source>
</evidence>
<keyword evidence="4" id="KW-1185">Reference proteome</keyword>
<feature type="compositionally biased region" description="Gly residues" evidence="1">
    <location>
        <begin position="210"/>
        <end position="260"/>
    </location>
</feature>
<dbReference type="OrthoDB" id="3535952at2"/>
<organism evidence="3 4">
    <name type="scientific">Nonomuraea jiangxiensis</name>
    <dbReference type="NCBI Taxonomy" id="633440"/>
    <lineage>
        <taxon>Bacteria</taxon>
        <taxon>Bacillati</taxon>
        <taxon>Actinomycetota</taxon>
        <taxon>Actinomycetes</taxon>
        <taxon>Streptosporangiales</taxon>
        <taxon>Streptosporangiaceae</taxon>
        <taxon>Nonomuraea</taxon>
    </lineage>
</organism>
<reference evidence="3 4" key="1">
    <citation type="submission" date="2016-10" db="EMBL/GenBank/DDBJ databases">
        <authorList>
            <person name="de Groot N.N."/>
        </authorList>
    </citation>
    <scope>NUCLEOTIDE SEQUENCE [LARGE SCALE GENOMIC DNA]</scope>
    <source>
        <strain evidence="3 4">CGMCC 4.6533</strain>
    </source>
</reference>
<gene>
    <name evidence="3" type="ORF">SAMN05421869_103331</name>
</gene>
<feature type="region of interest" description="Disordered" evidence="1">
    <location>
        <begin position="1"/>
        <end position="24"/>
    </location>
</feature>
<dbReference type="InterPro" id="IPR038332">
    <property type="entry name" value="PPE_sf"/>
</dbReference>
<dbReference type="AlphaFoldDB" id="A0A1G8FIN2"/>
<feature type="compositionally biased region" description="Polar residues" evidence="1">
    <location>
        <begin position="296"/>
        <end position="307"/>
    </location>
</feature>
<feature type="compositionally biased region" description="Low complexity" evidence="1">
    <location>
        <begin position="317"/>
        <end position="344"/>
    </location>
</feature>
<dbReference type="Pfam" id="PF25547">
    <property type="entry name" value="WXG100_2"/>
    <property type="match status" value="1"/>
</dbReference>
<feature type="region of interest" description="Disordered" evidence="1">
    <location>
        <begin position="175"/>
        <end position="359"/>
    </location>
</feature>
<dbReference type="SUPFAM" id="SSF140453">
    <property type="entry name" value="EsxAB dimer-like"/>
    <property type="match status" value="1"/>
</dbReference>
<dbReference type="InterPro" id="IPR036689">
    <property type="entry name" value="ESAT-6-like_sf"/>
</dbReference>
<name>A0A1G8FIN2_9ACTN</name>
<accession>A0A1G8FIN2</accession>
<feature type="domain" description="Outer membrane channel protein CpnT-like N-terminal" evidence="2">
    <location>
        <begin position="35"/>
        <end position="119"/>
    </location>
</feature>
<proteinExistence type="predicted"/>
<dbReference type="EMBL" id="FNDJ01000003">
    <property type="protein sequence ID" value="SDH82014.1"/>
    <property type="molecule type" value="Genomic_DNA"/>
</dbReference>
<evidence type="ECO:0000313" key="4">
    <source>
        <dbReference type="Proteomes" id="UP000199202"/>
    </source>
</evidence>
<protein>
    <recommendedName>
        <fullName evidence="2">Outer membrane channel protein CpnT-like N-terminal domain-containing protein</fullName>
    </recommendedName>
</protein>
<dbReference type="STRING" id="633440.SAMN05421869_103331"/>
<dbReference type="InterPro" id="IPR057746">
    <property type="entry name" value="CpnT-like_N"/>
</dbReference>